<dbReference type="SUPFAM" id="SSF48403">
    <property type="entry name" value="Ankyrin repeat"/>
    <property type="match status" value="1"/>
</dbReference>
<feature type="repeat" description="ANK" evidence="3">
    <location>
        <begin position="85"/>
        <end position="117"/>
    </location>
</feature>
<feature type="repeat" description="ANK" evidence="3">
    <location>
        <begin position="153"/>
        <end position="185"/>
    </location>
</feature>
<keyword evidence="2 3" id="KW-0040">ANK repeat</keyword>
<dbReference type="InterPro" id="IPR036770">
    <property type="entry name" value="Ankyrin_rpt-contain_sf"/>
</dbReference>
<feature type="repeat" description="ANK" evidence="3">
    <location>
        <begin position="119"/>
        <end position="152"/>
    </location>
</feature>
<keyword evidence="5" id="KW-1185">Reference proteome</keyword>
<accession>A0A8S1INM7</accession>
<evidence type="ECO:0008006" key="6">
    <source>
        <dbReference type="Google" id="ProtNLM"/>
    </source>
</evidence>
<dbReference type="EMBL" id="CAJHUC010000530">
    <property type="protein sequence ID" value="CAD7696709.1"/>
    <property type="molecule type" value="Genomic_DNA"/>
</dbReference>
<organism evidence="4 5">
    <name type="scientific">Ostreobium quekettii</name>
    <dbReference type="NCBI Taxonomy" id="121088"/>
    <lineage>
        <taxon>Eukaryota</taxon>
        <taxon>Viridiplantae</taxon>
        <taxon>Chlorophyta</taxon>
        <taxon>core chlorophytes</taxon>
        <taxon>Ulvophyceae</taxon>
        <taxon>TCBD clade</taxon>
        <taxon>Bryopsidales</taxon>
        <taxon>Ostreobineae</taxon>
        <taxon>Ostreobiaceae</taxon>
        <taxon>Ostreobium</taxon>
    </lineage>
</organism>
<name>A0A8S1INM7_9CHLO</name>
<feature type="repeat" description="ANK" evidence="3">
    <location>
        <begin position="52"/>
        <end position="84"/>
    </location>
</feature>
<dbReference type="InterPro" id="IPR002110">
    <property type="entry name" value="Ankyrin_rpt"/>
</dbReference>
<dbReference type="SMART" id="SM00248">
    <property type="entry name" value="ANK"/>
    <property type="match status" value="7"/>
</dbReference>
<reference evidence="4" key="1">
    <citation type="submission" date="2020-12" db="EMBL/GenBank/DDBJ databases">
        <authorList>
            <person name="Iha C."/>
        </authorList>
    </citation>
    <scope>NUCLEOTIDE SEQUENCE</scope>
</reference>
<gene>
    <name evidence="4" type="ORF">OSTQU699_LOCUS2070</name>
</gene>
<protein>
    <recommendedName>
        <fullName evidence="6">Ankyrin repeat domain-containing protein</fullName>
    </recommendedName>
</protein>
<dbReference type="OrthoDB" id="539167at2759"/>
<evidence type="ECO:0000256" key="1">
    <source>
        <dbReference type="ARBA" id="ARBA00022737"/>
    </source>
</evidence>
<evidence type="ECO:0000313" key="4">
    <source>
        <dbReference type="EMBL" id="CAD7696709.1"/>
    </source>
</evidence>
<dbReference type="PANTHER" id="PTHR24171">
    <property type="entry name" value="ANKYRIN REPEAT DOMAIN-CONTAINING PROTEIN 39-RELATED"/>
    <property type="match status" value="1"/>
</dbReference>
<evidence type="ECO:0000256" key="3">
    <source>
        <dbReference type="PROSITE-ProRule" id="PRU00023"/>
    </source>
</evidence>
<keyword evidence="1" id="KW-0677">Repeat</keyword>
<dbReference type="Gene3D" id="1.25.40.20">
    <property type="entry name" value="Ankyrin repeat-containing domain"/>
    <property type="match status" value="3"/>
</dbReference>
<sequence>MKLMCLIQGEDPHRLALRENTALWQAAKDGDLPAVEAALDAGACLDVHVGKFGTTPLQEAAGAGHEHIVRFLLQRGADVNAQSSQGSTALFRAAIFRHGGVVRILAAEGADLEVRRGFDGATALVAAAAFVGNAEIVGVLIDVGADVDAANDAGSTALFLAAQHGDEETVAVLINGGADVDKARSNGATPLVIAAQEGTPGVIRLLLDAGADPTIANNFRTTPLHLTGFRLGGVGEEMAGMLLASAFNVDIDAMDEDGRTPLMWAARFGNAGVARFLLEEGADGSAVDGAGRSAAALVCTCVENEGDMAKLQCPSSGCELPATASEVLEALRQ</sequence>
<comment type="caution">
    <text evidence="4">The sequence shown here is derived from an EMBL/GenBank/DDBJ whole genome shotgun (WGS) entry which is preliminary data.</text>
</comment>
<feature type="repeat" description="ANK" evidence="3">
    <location>
        <begin position="186"/>
        <end position="218"/>
    </location>
</feature>
<dbReference type="PROSITE" id="PS50088">
    <property type="entry name" value="ANK_REPEAT"/>
    <property type="match status" value="6"/>
</dbReference>
<dbReference type="AlphaFoldDB" id="A0A8S1INM7"/>
<proteinExistence type="predicted"/>
<evidence type="ECO:0000313" key="5">
    <source>
        <dbReference type="Proteomes" id="UP000708148"/>
    </source>
</evidence>
<feature type="repeat" description="ANK" evidence="3">
    <location>
        <begin position="257"/>
        <end position="289"/>
    </location>
</feature>
<dbReference type="PROSITE" id="PS50297">
    <property type="entry name" value="ANK_REP_REGION"/>
    <property type="match status" value="4"/>
</dbReference>
<dbReference type="PRINTS" id="PR01415">
    <property type="entry name" value="ANKYRIN"/>
</dbReference>
<dbReference type="Proteomes" id="UP000708148">
    <property type="component" value="Unassembled WGS sequence"/>
</dbReference>
<dbReference type="Pfam" id="PF12796">
    <property type="entry name" value="Ank_2"/>
    <property type="match status" value="3"/>
</dbReference>
<evidence type="ECO:0000256" key="2">
    <source>
        <dbReference type="ARBA" id="ARBA00023043"/>
    </source>
</evidence>